<protein>
    <submittedName>
        <fullName evidence="2">Uncharacterized protein</fullName>
    </submittedName>
</protein>
<evidence type="ECO:0000256" key="1">
    <source>
        <dbReference type="SAM" id="MobiDB-lite"/>
    </source>
</evidence>
<evidence type="ECO:0000313" key="2">
    <source>
        <dbReference type="EMBL" id="KAK6798014.1"/>
    </source>
</evidence>
<proteinExistence type="predicted"/>
<sequence length="60" mass="6571">MEIATYESEEGTSVANKTQILDIGLGEEDKCSKLPLGKNTYDTTTNENEDAAQMNTKDLT</sequence>
<reference evidence="2 3" key="1">
    <citation type="submission" date="2024-02" db="EMBL/GenBank/DDBJ databases">
        <title>de novo genome assembly of Solanum bulbocastanum strain 11H21.</title>
        <authorList>
            <person name="Hosaka A.J."/>
        </authorList>
    </citation>
    <scope>NUCLEOTIDE SEQUENCE [LARGE SCALE GENOMIC DNA]</scope>
    <source>
        <tissue evidence="2">Young leaves</tissue>
    </source>
</reference>
<accession>A0AAN8U4C0</accession>
<evidence type="ECO:0000313" key="3">
    <source>
        <dbReference type="Proteomes" id="UP001371456"/>
    </source>
</evidence>
<dbReference type="Proteomes" id="UP001371456">
    <property type="component" value="Unassembled WGS sequence"/>
</dbReference>
<feature type="region of interest" description="Disordered" evidence="1">
    <location>
        <begin position="41"/>
        <end position="60"/>
    </location>
</feature>
<name>A0AAN8U4C0_SOLBU</name>
<gene>
    <name evidence="2" type="ORF">RDI58_005716</name>
</gene>
<comment type="caution">
    <text evidence="2">The sequence shown here is derived from an EMBL/GenBank/DDBJ whole genome shotgun (WGS) entry which is preliminary data.</text>
</comment>
<dbReference type="EMBL" id="JBANQN010000002">
    <property type="protein sequence ID" value="KAK6798014.1"/>
    <property type="molecule type" value="Genomic_DNA"/>
</dbReference>
<organism evidence="2 3">
    <name type="scientific">Solanum bulbocastanum</name>
    <name type="common">Wild potato</name>
    <dbReference type="NCBI Taxonomy" id="147425"/>
    <lineage>
        <taxon>Eukaryota</taxon>
        <taxon>Viridiplantae</taxon>
        <taxon>Streptophyta</taxon>
        <taxon>Embryophyta</taxon>
        <taxon>Tracheophyta</taxon>
        <taxon>Spermatophyta</taxon>
        <taxon>Magnoliopsida</taxon>
        <taxon>eudicotyledons</taxon>
        <taxon>Gunneridae</taxon>
        <taxon>Pentapetalae</taxon>
        <taxon>asterids</taxon>
        <taxon>lamiids</taxon>
        <taxon>Solanales</taxon>
        <taxon>Solanaceae</taxon>
        <taxon>Solanoideae</taxon>
        <taxon>Solaneae</taxon>
        <taxon>Solanum</taxon>
    </lineage>
</organism>
<keyword evidence="3" id="KW-1185">Reference proteome</keyword>
<dbReference type="AlphaFoldDB" id="A0AAN8U4C0"/>